<comment type="catalytic activity">
    <reaction evidence="1">
        <text>(R)-pantoate + ATP = (R)-4-phosphopantoate + ADP + H(+)</text>
        <dbReference type="Rhea" id="RHEA:28246"/>
        <dbReference type="ChEBI" id="CHEBI:15378"/>
        <dbReference type="ChEBI" id="CHEBI:15980"/>
        <dbReference type="ChEBI" id="CHEBI:30616"/>
        <dbReference type="ChEBI" id="CHEBI:61294"/>
        <dbReference type="ChEBI" id="CHEBI:456216"/>
        <dbReference type="EC" id="2.7.1.169"/>
    </reaction>
</comment>
<dbReference type="GO" id="GO:0015937">
    <property type="term" value="P:coenzyme A biosynthetic process"/>
    <property type="evidence" value="ECO:0007669"/>
    <property type="project" value="UniProtKB-UniRule"/>
</dbReference>
<dbReference type="AlphaFoldDB" id="A0A8D6PVD4"/>
<evidence type="ECO:0000259" key="2">
    <source>
        <dbReference type="Pfam" id="PF00288"/>
    </source>
</evidence>
<evidence type="ECO:0000313" key="3">
    <source>
        <dbReference type="EMBL" id="CAB3288160.1"/>
    </source>
</evidence>
<dbReference type="PIRSF" id="PIRSF016896">
    <property type="entry name" value="GHMP_arc_MJ0969"/>
    <property type="match status" value="1"/>
</dbReference>
<proteinExistence type="inferred from homology"/>
<dbReference type="Gene3D" id="3.30.230.120">
    <property type="match status" value="1"/>
</dbReference>
<dbReference type="InterPro" id="IPR012043">
    <property type="entry name" value="PoK"/>
</dbReference>
<dbReference type="GO" id="GO:0016301">
    <property type="term" value="F:kinase activity"/>
    <property type="evidence" value="ECO:0007669"/>
    <property type="project" value="UniProtKB-UniRule"/>
</dbReference>
<dbReference type="PANTHER" id="PTHR42282">
    <property type="entry name" value="PANTOATE KINASE-RELATED"/>
    <property type="match status" value="1"/>
</dbReference>
<keyword evidence="1 3" id="KW-0418">Kinase</keyword>
<dbReference type="RefSeq" id="WP_214400456.1">
    <property type="nucleotide sequence ID" value="NZ_LR792632.1"/>
</dbReference>
<dbReference type="EC" id="2.7.1.169" evidence="1"/>
<sequence>MFAPGHITGFFAVHKSKDILKTGSIGAGITVNRGINLNIEEGSGKIFYNKKKVNICPVNKVLTYYENFGFDKNSYDIIFTSDFPLGSGLGMSGGCALTLSKKLNEMLDLKINYVKIAHISEVECGTGLGDVIGQYVKGFVIRKSPGFPINVEKFEVNDDYYIIIEIFGEKETKEIITDKKWIEKINNYGKKYLNELLKNPTLENFINLSYKFAVNTGLIDEKILELCNDLKFTVGASQSMLGNTLFCISKKDTLNDAISILKNPIICKIYY</sequence>
<dbReference type="UniPathway" id="UPA00241"/>
<dbReference type="InterPro" id="IPR006204">
    <property type="entry name" value="GHMP_kinase_N_dom"/>
</dbReference>
<dbReference type="Proteomes" id="UP000679213">
    <property type="component" value="Chromosome I"/>
</dbReference>
<gene>
    <name evidence="3" type="ORF">MLAUSG7_0576</name>
</gene>
<dbReference type="SUPFAM" id="SSF54211">
    <property type="entry name" value="Ribosomal protein S5 domain 2-like"/>
    <property type="match status" value="1"/>
</dbReference>
<evidence type="ECO:0000313" key="4">
    <source>
        <dbReference type="Proteomes" id="UP000679213"/>
    </source>
</evidence>
<organism evidence="3 4">
    <name type="scientific">Methanocaldococcus lauensis</name>
    <dbReference type="NCBI Taxonomy" id="2546128"/>
    <lineage>
        <taxon>Archaea</taxon>
        <taxon>Methanobacteriati</taxon>
        <taxon>Methanobacteriota</taxon>
        <taxon>Methanomada group</taxon>
        <taxon>Methanococci</taxon>
        <taxon>Methanococcales</taxon>
        <taxon>Methanocaldococcaceae</taxon>
        <taxon>Methanocaldococcus</taxon>
    </lineage>
</organism>
<comment type="pathway">
    <text evidence="1">Cofactor biosynthesis; coenzyme A biosynthesis.</text>
</comment>
<dbReference type="EMBL" id="LR792632">
    <property type="protein sequence ID" value="CAB3288160.1"/>
    <property type="molecule type" value="Genomic_DNA"/>
</dbReference>
<name>A0A8D6PVD4_9EURY</name>
<feature type="domain" description="GHMP kinase N-terminal" evidence="2">
    <location>
        <begin position="61"/>
        <end position="136"/>
    </location>
</feature>
<protein>
    <recommendedName>
        <fullName evidence="1">Pantoate kinase</fullName>
        <shortName evidence="1">PoK</shortName>
        <ecNumber evidence="1">2.7.1.169</ecNumber>
    </recommendedName>
</protein>
<keyword evidence="4" id="KW-1185">Reference proteome</keyword>
<comment type="similarity">
    <text evidence="1">Belongs to the GHMP kinase family. PoK subfamily.</text>
</comment>
<dbReference type="PANTHER" id="PTHR42282:SF1">
    <property type="entry name" value="PANTOATE KINASE"/>
    <property type="match status" value="1"/>
</dbReference>
<keyword evidence="1 3" id="KW-0808">Transferase</keyword>
<keyword evidence="1" id="KW-0173">Coenzyme A biosynthesis</keyword>
<dbReference type="GO" id="GO:0005524">
    <property type="term" value="F:ATP binding"/>
    <property type="evidence" value="ECO:0007669"/>
    <property type="project" value="UniProtKB-KW"/>
</dbReference>
<accession>A0A8D6PVD4</accession>
<dbReference type="GeneID" id="65883386"/>
<keyword evidence="1" id="KW-0547">Nucleotide-binding</keyword>
<reference evidence="3 4" key="1">
    <citation type="submission" date="2020-04" db="EMBL/GenBank/DDBJ databases">
        <authorList>
            <consortium name="Genoscope - CEA"/>
            <person name="William W."/>
        </authorList>
    </citation>
    <scope>NUCLEOTIDE SEQUENCE [LARGE SCALE GENOMIC DNA]</scope>
    <source>
        <strain evidence="3 4">SG7</strain>
    </source>
</reference>
<dbReference type="HAMAP" id="MF_02223">
    <property type="entry name" value="Pantoate_kinase"/>
    <property type="match status" value="1"/>
</dbReference>
<evidence type="ECO:0000256" key="1">
    <source>
        <dbReference type="HAMAP-Rule" id="MF_02223"/>
    </source>
</evidence>
<keyword evidence="1" id="KW-0067">ATP-binding</keyword>
<dbReference type="InterPro" id="IPR020568">
    <property type="entry name" value="Ribosomal_Su5_D2-typ_SF"/>
</dbReference>
<comment type="function">
    <text evidence="1">Phosphorylates (R)-pantoate to form (R)-4-phosphopantoate in the CoA biosynthesis pathway.</text>
</comment>
<dbReference type="Pfam" id="PF00288">
    <property type="entry name" value="GHMP_kinases_N"/>
    <property type="match status" value="1"/>
</dbReference>
<dbReference type="KEGG" id="mesg:MLAUSG7_0576"/>